<protein>
    <recommendedName>
        <fullName evidence="9">Protein translocase subunit SecE</fullName>
    </recommendedName>
</protein>
<dbReference type="GO" id="GO:0065002">
    <property type="term" value="P:intracellular protein transmembrane transport"/>
    <property type="evidence" value="ECO:0007669"/>
    <property type="project" value="UniProtKB-UniRule"/>
</dbReference>
<dbReference type="PANTHER" id="PTHR33910:SF1">
    <property type="entry name" value="PROTEIN TRANSLOCASE SUBUNIT SECE"/>
    <property type="match status" value="1"/>
</dbReference>
<evidence type="ECO:0000256" key="8">
    <source>
        <dbReference type="ARBA" id="ARBA00023136"/>
    </source>
</evidence>
<organism evidence="11 12">
    <name type="scientific">bacterium (Candidatus Blackallbacteria) CG17_big_fil_post_rev_8_21_14_2_50_48_46</name>
    <dbReference type="NCBI Taxonomy" id="2014261"/>
    <lineage>
        <taxon>Bacteria</taxon>
        <taxon>Candidatus Blackallbacteria</taxon>
    </lineage>
</organism>
<dbReference type="GO" id="GO:0005886">
    <property type="term" value="C:plasma membrane"/>
    <property type="evidence" value="ECO:0007669"/>
    <property type="project" value="UniProtKB-SubCell"/>
</dbReference>
<evidence type="ECO:0000256" key="4">
    <source>
        <dbReference type="ARBA" id="ARBA00022692"/>
    </source>
</evidence>
<evidence type="ECO:0000256" key="2">
    <source>
        <dbReference type="ARBA" id="ARBA00022448"/>
    </source>
</evidence>
<evidence type="ECO:0000256" key="10">
    <source>
        <dbReference type="SAM" id="MobiDB-lite"/>
    </source>
</evidence>
<dbReference type="GO" id="GO:0009306">
    <property type="term" value="P:protein secretion"/>
    <property type="evidence" value="ECO:0007669"/>
    <property type="project" value="UniProtKB-UniRule"/>
</dbReference>
<dbReference type="NCBIfam" id="TIGR00964">
    <property type="entry name" value="secE_bact"/>
    <property type="match status" value="1"/>
</dbReference>
<name>A0A2M7G5V1_9BACT</name>
<dbReference type="GO" id="GO:0043952">
    <property type="term" value="P:protein transport by the Sec complex"/>
    <property type="evidence" value="ECO:0007669"/>
    <property type="project" value="UniProtKB-UniRule"/>
</dbReference>
<comment type="subcellular location">
    <subcellularLocation>
        <location evidence="9">Cell membrane</location>
        <topology evidence="9">Single-pass membrane protein</topology>
    </subcellularLocation>
    <subcellularLocation>
        <location evidence="1">Membrane</location>
    </subcellularLocation>
</comment>
<dbReference type="PANTHER" id="PTHR33910">
    <property type="entry name" value="PROTEIN TRANSLOCASE SUBUNIT SECE"/>
    <property type="match status" value="1"/>
</dbReference>
<dbReference type="InterPro" id="IPR001901">
    <property type="entry name" value="Translocase_SecE/Sec61-g"/>
</dbReference>
<dbReference type="Gene3D" id="1.20.5.1030">
    <property type="entry name" value="Preprotein translocase secy subunit"/>
    <property type="match status" value="1"/>
</dbReference>
<gene>
    <name evidence="9 11" type="primary">secE</name>
    <name evidence="11" type="ORF">COW36_10840</name>
</gene>
<feature type="transmembrane region" description="Helical" evidence="9">
    <location>
        <begin position="58"/>
        <end position="76"/>
    </location>
</feature>
<dbReference type="InterPro" id="IPR005807">
    <property type="entry name" value="SecE_bac"/>
</dbReference>
<keyword evidence="4 9" id="KW-0812">Transmembrane</keyword>
<keyword evidence="6 9" id="KW-1133">Transmembrane helix</keyword>
<dbReference type="EMBL" id="PFFQ01000032">
    <property type="protein sequence ID" value="PIW16962.1"/>
    <property type="molecule type" value="Genomic_DNA"/>
</dbReference>
<comment type="subunit">
    <text evidence="9">Component of the Sec protein translocase complex. Heterotrimer consisting of SecY, SecE and SecG subunits. The heterotrimers can form oligomers, although 1 heterotrimer is thought to be able to translocate proteins. Interacts with the ribosome. Interacts with SecDF, and other proteins may be involved. Interacts with SecA.</text>
</comment>
<accession>A0A2M7G5V1</accession>
<dbReference type="GO" id="GO:0006605">
    <property type="term" value="P:protein targeting"/>
    <property type="evidence" value="ECO:0007669"/>
    <property type="project" value="UniProtKB-UniRule"/>
</dbReference>
<evidence type="ECO:0000313" key="11">
    <source>
        <dbReference type="EMBL" id="PIW16962.1"/>
    </source>
</evidence>
<comment type="function">
    <text evidence="9">Essential subunit of the Sec protein translocation channel SecYEG. Clamps together the 2 halves of SecY. May contact the channel plug during translocation.</text>
</comment>
<reference evidence="11 12" key="1">
    <citation type="submission" date="2017-09" db="EMBL/GenBank/DDBJ databases">
        <title>Depth-based differentiation of microbial function through sediment-hosted aquifers and enrichment of novel symbionts in the deep terrestrial subsurface.</title>
        <authorList>
            <person name="Probst A.J."/>
            <person name="Ladd B."/>
            <person name="Jarett J.K."/>
            <person name="Geller-Mcgrath D.E."/>
            <person name="Sieber C.M."/>
            <person name="Emerson J.B."/>
            <person name="Anantharaman K."/>
            <person name="Thomas B.C."/>
            <person name="Malmstrom R."/>
            <person name="Stieglmeier M."/>
            <person name="Klingl A."/>
            <person name="Woyke T."/>
            <person name="Ryan C.M."/>
            <person name="Banfield J.F."/>
        </authorList>
    </citation>
    <scope>NUCLEOTIDE SEQUENCE [LARGE SCALE GENOMIC DNA]</scope>
    <source>
        <strain evidence="11">CG17_big_fil_post_rev_8_21_14_2_50_48_46</strain>
    </source>
</reference>
<proteinExistence type="inferred from homology"/>
<keyword evidence="5 9" id="KW-0653">Protein transport</keyword>
<evidence type="ECO:0000256" key="7">
    <source>
        <dbReference type="ARBA" id="ARBA00023010"/>
    </source>
</evidence>
<evidence type="ECO:0000256" key="1">
    <source>
        <dbReference type="ARBA" id="ARBA00004370"/>
    </source>
</evidence>
<dbReference type="GO" id="GO:0008320">
    <property type="term" value="F:protein transmembrane transporter activity"/>
    <property type="evidence" value="ECO:0007669"/>
    <property type="project" value="UniProtKB-UniRule"/>
</dbReference>
<keyword evidence="2 9" id="KW-0813">Transport</keyword>
<evidence type="ECO:0000256" key="9">
    <source>
        <dbReference type="HAMAP-Rule" id="MF_00422"/>
    </source>
</evidence>
<dbReference type="AlphaFoldDB" id="A0A2M7G5V1"/>
<keyword evidence="7 9" id="KW-0811">Translocation</keyword>
<evidence type="ECO:0000256" key="3">
    <source>
        <dbReference type="ARBA" id="ARBA00022475"/>
    </source>
</evidence>
<feature type="compositionally biased region" description="Basic and acidic residues" evidence="10">
    <location>
        <begin position="1"/>
        <end position="16"/>
    </location>
</feature>
<dbReference type="HAMAP" id="MF_00422">
    <property type="entry name" value="SecE"/>
    <property type="match status" value="1"/>
</dbReference>
<evidence type="ECO:0000313" key="12">
    <source>
        <dbReference type="Proteomes" id="UP000231019"/>
    </source>
</evidence>
<dbReference type="Pfam" id="PF00584">
    <property type="entry name" value="SecE"/>
    <property type="match status" value="1"/>
</dbReference>
<comment type="caution">
    <text evidence="11">The sequence shown here is derived from an EMBL/GenBank/DDBJ whole genome shotgun (WGS) entry which is preliminary data.</text>
</comment>
<dbReference type="PROSITE" id="PS01067">
    <property type="entry name" value="SECE_SEC61G"/>
    <property type="match status" value="1"/>
</dbReference>
<comment type="similarity">
    <text evidence="9">Belongs to the SecE/SEC61-gamma family.</text>
</comment>
<sequence>MSKATKKDVSETEKTTKAKPKEKKEKEASKNPIQEFTQFSKDSWTEFKKIQWPTRKQALNESIVVLVTVVFIILLVKGYDLFSGWLLHFIFQK</sequence>
<keyword evidence="8 9" id="KW-0472">Membrane</keyword>
<dbReference type="Proteomes" id="UP000231019">
    <property type="component" value="Unassembled WGS sequence"/>
</dbReference>
<keyword evidence="3 9" id="KW-1003">Cell membrane</keyword>
<evidence type="ECO:0000256" key="5">
    <source>
        <dbReference type="ARBA" id="ARBA00022927"/>
    </source>
</evidence>
<feature type="region of interest" description="Disordered" evidence="10">
    <location>
        <begin position="1"/>
        <end position="37"/>
    </location>
</feature>
<evidence type="ECO:0000256" key="6">
    <source>
        <dbReference type="ARBA" id="ARBA00022989"/>
    </source>
</evidence>
<dbReference type="InterPro" id="IPR038379">
    <property type="entry name" value="SecE_sf"/>
</dbReference>